<keyword evidence="2" id="KW-0808">Transferase</keyword>
<sequence length="162" mass="18482">MYKEIKIDLEDVSGDVVLHFNDMTELDSFDDNSVGFVWSGQSIEHVSKEAGEKMCRSVHRVLKEGGAFCLDTPNRLLTQIHTRDVGGGFIHPEHFIEYTPMQLDSLLRKSGFFIAHRLGVREMLKTAQSGIFFYEDFVAGAEISENIEASYIQYFHCLKMSH</sequence>
<dbReference type="Pfam" id="PF08241">
    <property type="entry name" value="Methyltransf_11"/>
    <property type="match status" value="1"/>
</dbReference>
<dbReference type="InterPro" id="IPR029063">
    <property type="entry name" value="SAM-dependent_MTases_sf"/>
</dbReference>
<proteinExistence type="predicted"/>
<keyword evidence="2" id="KW-0489">Methyltransferase</keyword>
<accession>A0ABU8X4L4</accession>
<dbReference type="SUPFAM" id="SSF53335">
    <property type="entry name" value="S-adenosyl-L-methionine-dependent methyltransferases"/>
    <property type="match status" value="1"/>
</dbReference>
<feature type="domain" description="Methyltransferase type 11" evidence="1">
    <location>
        <begin position="19"/>
        <end position="69"/>
    </location>
</feature>
<organism evidence="2 3">
    <name type="scientific">Variovorax robiniae</name>
    <dbReference type="NCBI Taxonomy" id="1836199"/>
    <lineage>
        <taxon>Bacteria</taxon>
        <taxon>Pseudomonadati</taxon>
        <taxon>Pseudomonadota</taxon>
        <taxon>Betaproteobacteria</taxon>
        <taxon>Burkholderiales</taxon>
        <taxon>Comamonadaceae</taxon>
        <taxon>Variovorax</taxon>
    </lineage>
</organism>
<dbReference type="Gene3D" id="3.40.50.150">
    <property type="entry name" value="Vaccinia Virus protein VP39"/>
    <property type="match status" value="1"/>
</dbReference>
<dbReference type="EMBL" id="JBBKZS010000003">
    <property type="protein sequence ID" value="MEJ8854748.1"/>
    <property type="molecule type" value="Genomic_DNA"/>
</dbReference>
<protein>
    <submittedName>
        <fullName evidence="2">Methyltransferase domain-containing protein</fullName>
    </submittedName>
</protein>
<comment type="caution">
    <text evidence="2">The sequence shown here is derived from an EMBL/GenBank/DDBJ whole genome shotgun (WGS) entry which is preliminary data.</text>
</comment>
<keyword evidence="3" id="KW-1185">Reference proteome</keyword>
<evidence type="ECO:0000259" key="1">
    <source>
        <dbReference type="Pfam" id="PF08241"/>
    </source>
</evidence>
<evidence type="ECO:0000313" key="2">
    <source>
        <dbReference type="EMBL" id="MEJ8854748.1"/>
    </source>
</evidence>
<dbReference type="Proteomes" id="UP001367030">
    <property type="component" value="Unassembled WGS sequence"/>
</dbReference>
<dbReference type="RefSeq" id="WP_340334840.1">
    <property type="nucleotide sequence ID" value="NZ_JBBKZS010000003.1"/>
</dbReference>
<evidence type="ECO:0000313" key="3">
    <source>
        <dbReference type="Proteomes" id="UP001367030"/>
    </source>
</evidence>
<reference evidence="2 3" key="1">
    <citation type="submission" date="2024-03" db="EMBL/GenBank/DDBJ databases">
        <title>Novel species of the genus Variovorax.</title>
        <authorList>
            <person name="Liu Q."/>
            <person name="Xin Y.-H."/>
        </authorList>
    </citation>
    <scope>NUCLEOTIDE SEQUENCE [LARGE SCALE GENOMIC DNA]</scope>
    <source>
        <strain evidence="2 3">KACC 18901</strain>
    </source>
</reference>
<dbReference type="GO" id="GO:0032259">
    <property type="term" value="P:methylation"/>
    <property type="evidence" value="ECO:0007669"/>
    <property type="project" value="UniProtKB-KW"/>
</dbReference>
<dbReference type="InterPro" id="IPR013216">
    <property type="entry name" value="Methyltransf_11"/>
</dbReference>
<gene>
    <name evidence="2" type="ORF">WKW79_09225</name>
</gene>
<name>A0ABU8X4L4_9BURK</name>
<dbReference type="GO" id="GO:0008168">
    <property type="term" value="F:methyltransferase activity"/>
    <property type="evidence" value="ECO:0007669"/>
    <property type="project" value="UniProtKB-KW"/>
</dbReference>